<accession>A0ABU2BQE0</accession>
<reference evidence="2 3" key="1">
    <citation type="submission" date="2023-07" db="EMBL/GenBank/DDBJ databases">
        <title>Sequencing the genomes of 1000 actinobacteria strains.</title>
        <authorList>
            <person name="Klenk H.-P."/>
        </authorList>
    </citation>
    <scope>NUCLEOTIDE SEQUENCE [LARGE SCALE GENOMIC DNA]</scope>
    <source>
        <strain evidence="2 3">DSM 19426</strain>
    </source>
</reference>
<dbReference type="InterPro" id="IPR018960">
    <property type="entry name" value="DUF1990"/>
</dbReference>
<dbReference type="PANTHER" id="PTHR34202:SF1">
    <property type="entry name" value="UPF0548 PROTEIN"/>
    <property type="match status" value="1"/>
</dbReference>
<protein>
    <submittedName>
        <fullName evidence="2">Uncharacterized protein (UPF0548 family)</fullName>
    </submittedName>
</protein>
<gene>
    <name evidence="2" type="ORF">J2S63_000402</name>
</gene>
<name>A0ABU2BQE0_9ACTN</name>
<evidence type="ECO:0000313" key="2">
    <source>
        <dbReference type="EMBL" id="MDR7360849.1"/>
    </source>
</evidence>
<dbReference type="Pfam" id="PF09348">
    <property type="entry name" value="DUF1990"/>
    <property type="match status" value="1"/>
</dbReference>
<dbReference type="RefSeq" id="WP_310297944.1">
    <property type="nucleotide sequence ID" value="NZ_BAAAPS010000002.1"/>
</dbReference>
<dbReference type="PIRSF" id="PIRSF010260">
    <property type="entry name" value="UCP010260"/>
    <property type="match status" value="1"/>
</dbReference>
<dbReference type="Proteomes" id="UP001183648">
    <property type="component" value="Unassembled WGS sequence"/>
</dbReference>
<dbReference type="EMBL" id="JAVDYG010000001">
    <property type="protein sequence ID" value="MDR7360849.1"/>
    <property type="molecule type" value="Genomic_DNA"/>
</dbReference>
<evidence type="ECO:0000259" key="1">
    <source>
        <dbReference type="Pfam" id="PF09348"/>
    </source>
</evidence>
<organism evidence="2 3">
    <name type="scientific">Nocardioides marmoribigeumensis</name>
    <dbReference type="NCBI Taxonomy" id="433649"/>
    <lineage>
        <taxon>Bacteria</taxon>
        <taxon>Bacillati</taxon>
        <taxon>Actinomycetota</taxon>
        <taxon>Actinomycetes</taxon>
        <taxon>Propionibacteriales</taxon>
        <taxon>Nocardioidaceae</taxon>
        <taxon>Nocardioides</taxon>
    </lineage>
</organism>
<comment type="caution">
    <text evidence="2">The sequence shown here is derived from an EMBL/GenBank/DDBJ whole genome shotgun (WGS) entry which is preliminary data.</text>
</comment>
<dbReference type="PANTHER" id="PTHR34202">
    <property type="entry name" value="UPF0548 PROTEIN"/>
    <property type="match status" value="1"/>
</dbReference>
<keyword evidence="3" id="KW-1185">Reference proteome</keyword>
<evidence type="ECO:0000313" key="3">
    <source>
        <dbReference type="Proteomes" id="UP001183648"/>
    </source>
</evidence>
<sequence length="177" mass="18927">MTVTLLPYDEARALREAPFTYTEVGATRGDSPPDGFHHLARSRPVGVGEECFTEVAEAVLGWRMHRGAGLTVHASDARVTEGTVAVVRLGVGPLGVDAPVRVVHVVDEPARQGFAYGTLRGHPECGEESFVAELAADGTVRLTITAFSRPATVGARLGGPLTRAVQRRVTERYLRAV</sequence>
<dbReference type="InterPro" id="IPR014457">
    <property type="entry name" value="UCP010260"/>
</dbReference>
<feature type="domain" description="DUF1990" evidence="1">
    <location>
        <begin position="20"/>
        <end position="176"/>
    </location>
</feature>
<proteinExistence type="predicted"/>